<dbReference type="SUPFAM" id="SSF103473">
    <property type="entry name" value="MFS general substrate transporter"/>
    <property type="match status" value="1"/>
</dbReference>
<dbReference type="Proteomes" id="UP000324575">
    <property type="component" value="Unassembled WGS sequence"/>
</dbReference>
<accession>A0A5M8NVR1</accession>
<feature type="transmembrane region" description="Helical" evidence="8">
    <location>
        <begin position="79"/>
        <end position="98"/>
    </location>
</feature>
<dbReference type="AlphaFoldDB" id="A0A5M8NVR1"/>
<reference evidence="10 11" key="1">
    <citation type="submission" date="2019-03" db="EMBL/GenBank/DDBJ databases">
        <title>Single cell metagenomics reveals metabolic interactions within the superorganism composed of flagellate Streblomastix strix and complex community of Bacteroidetes bacteria on its surface.</title>
        <authorList>
            <person name="Treitli S.C."/>
            <person name="Kolisko M."/>
            <person name="Husnik F."/>
            <person name="Keeling P."/>
            <person name="Hampl V."/>
        </authorList>
    </citation>
    <scope>NUCLEOTIDE SEQUENCE [LARGE SCALE GENOMIC DNA]</scope>
    <source>
        <strain evidence="10">St1</strain>
    </source>
</reference>
<dbReference type="Gene3D" id="1.20.1250.20">
    <property type="entry name" value="MFS general substrate transporter like domains"/>
    <property type="match status" value="1"/>
</dbReference>
<gene>
    <name evidence="10" type="ORF">EZS26_003398</name>
</gene>
<keyword evidence="6 8" id="KW-0472">Membrane</keyword>
<feature type="domain" description="Major facilitator superfamily (MFS) profile" evidence="9">
    <location>
        <begin position="13"/>
        <end position="455"/>
    </location>
</feature>
<keyword evidence="5 8" id="KW-1133">Transmembrane helix</keyword>
<dbReference type="InterPro" id="IPR020846">
    <property type="entry name" value="MFS_dom"/>
</dbReference>
<dbReference type="PROSITE" id="PS50850">
    <property type="entry name" value="MFS"/>
    <property type="match status" value="1"/>
</dbReference>
<feature type="transmembrane region" description="Helical" evidence="8">
    <location>
        <begin position="137"/>
        <end position="159"/>
    </location>
</feature>
<feature type="transmembrane region" description="Helical" evidence="8">
    <location>
        <begin position="349"/>
        <end position="374"/>
    </location>
</feature>
<sequence>MKSDNQPRLIYVIAIIAAMGGLLFGFDTGVISGAIPFFQQDFHLDDSMVEIITSAGLVGAILGAAFSGKLTDRIGRRKIILAAAVIFIVGALGSGVAPDVRSLVLARLALGVAIGVSSYSVPLYLAEISPTKIRGTLVSLFQLMVTIGILCSYLSDLYFADEADISCWRPMFYVGVIPAIILFAGIIFMPETPRWLFSKGRSDESMKILKRMEGTANAELSFRQMQEESVKSAADKTGWKELWKPWLRIPVIIAIGIMFFQQFVGINTVIYYSPKIFLMAGFDGAVAAIWASVGVGIVTVVFSLISVSIIDRLGRRKLYFLGMSGMVVSLFLLGLCFAFHSQLTAGYQWTYIVCMFCYVAFFSISIGPLGWLIISEVFPQKVRGVGASLGSLANWFFNAAVAFSFFKIVRLLTVPGTEITLKGENLGNPMGAFWFYGAIAVVSILWGYRYVPETKGVSLENIEDFWRTGGKPKEL</sequence>
<comment type="subcellular location">
    <subcellularLocation>
        <location evidence="1">Membrane</location>
        <topology evidence="1">Multi-pass membrane protein</topology>
    </subcellularLocation>
</comment>
<protein>
    <submittedName>
        <fullName evidence="10">Galactose-proton symporter</fullName>
    </submittedName>
</protein>
<feature type="transmembrane region" description="Helical" evidence="8">
    <location>
        <begin position="433"/>
        <end position="451"/>
    </location>
</feature>
<dbReference type="NCBIfam" id="TIGR00879">
    <property type="entry name" value="SP"/>
    <property type="match status" value="1"/>
</dbReference>
<feature type="transmembrane region" description="Helical" evidence="8">
    <location>
        <begin position="171"/>
        <end position="189"/>
    </location>
</feature>
<feature type="transmembrane region" description="Helical" evidence="8">
    <location>
        <begin position="318"/>
        <end position="343"/>
    </location>
</feature>
<comment type="similarity">
    <text evidence="2 7">Belongs to the major facilitator superfamily. Sugar transporter (TC 2.A.1.1) family.</text>
</comment>
<feature type="transmembrane region" description="Helical" evidence="8">
    <location>
        <begin position="284"/>
        <end position="306"/>
    </location>
</feature>
<feature type="transmembrane region" description="Helical" evidence="8">
    <location>
        <begin position="395"/>
        <end position="413"/>
    </location>
</feature>
<evidence type="ECO:0000256" key="1">
    <source>
        <dbReference type="ARBA" id="ARBA00004141"/>
    </source>
</evidence>
<dbReference type="InterPro" id="IPR036259">
    <property type="entry name" value="MFS_trans_sf"/>
</dbReference>
<evidence type="ECO:0000256" key="3">
    <source>
        <dbReference type="ARBA" id="ARBA00022448"/>
    </source>
</evidence>
<evidence type="ECO:0000256" key="4">
    <source>
        <dbReference type="ARBA" id="ARBA00022692"/>
    </source>
</evidence>
<organism evidence="10 11">
    <name type="scientific">Candidatus Ordinivivax streblomastigis</name>
    <dbReference type="NCBI Taxonomy" id="2540710"/>
    <lineage>
        <taxon>Bacteria</taxon>
        <taxon>Pseudomonadati</taxon>
        <taxon>Bacteroidota</taxon>
        <taxon>Bacteroidia</taxon>
        <taxon>Bacteroidales</taxon>
        <taxon>Candidatus Ordinivivax</taxon>
    </lineage>
</organism>
<dbReference type="EMBL" id="SNRX01000079">
    <property type="protein sequence ID" value="KAA6300457.1"/>
    <property type="molecule type" value="Genomic_DNA"/>
</dbReference>
<proteinExistence type="inferred from homology"/>
<evidence type="ECO:0000313" key="10">
    <source>
        <dbReference type="EMBL" id="KAA6300457.1"/>
    </source>
</evidence>
<evidence type="ECO:0000256" key="2">
    <source>
        <dbReference type="ARBA" id="ARBA00010992"/>
    </source>
</evidence>
<evidence type="ECO:0000256" key="6">
    <source>
        <dbReference type="ARBA" id="ARBA00023136"/>
    </source>
</evidence>
<feature type="transmembrane region" description="Helical" evidence="8">
    <location>
        <begin position="47"/>
        <end position="67"/>
    </location>
</feature>
<dbReference type="GO" id="GO:0016020">
    <property type="term" value="C:membrane"/>
    <property type="evidence" value="ECO:0007669"/>
    <property type="project" value="UniProtKB-SubCell"/>
</dbReference>
<comment type="caution">
    <text evidence="10">The sequence shown here is derived from an EMBL/GenBank/DDBJ whole genome shotgun (WGS) entry which is preliminary data.</text>
</comment>
<feature type="transmembrane region" description="Helical" evidence="8">
    <location>
        <begin position="104"/>
        <end position="125"/>
    </location>
</feature>
<dbReference type="PRINTS" id="PR00171">
    <property type="entry name" value="SUGRTRNSPORT"/>
</dbReference>
<dbReference type="Pfam" id="PF00083">
    <property type="entry name" value="Sugar_tr"/>
    <property type="match status" value="1"/>
</dbReference>
<dbReference type="InterPro" id="IPR003663">
    <property type="entry name" value="Sugar/inositol_transpt"/>
</dbReference>
<evidence type="ECO:0000313" key="11">
    <source>
        <dbReference type="Proteomes" id="UP000324575"/>
    </source>
</evidence>
<dbReference type="PANTHER" id="PTHR48020:SF12">
    <property type="entry name" value="PROTON MYO-INOSITOL COTRANSPORTER"/>
    <property type="match status" value="1"/>
</dbReference>
<dbReference type="InterPro" id="IPR005828">
    <property type="entry name" value="MFS_sugar_transport-like"/>
</dbReference>
<evidence type="ECO:0000256" key="8">
    <source>
        <dbReference type="SAM" id="Phobius"/>
    </source>
</evidence>
<evidence type="ECO:0000259" key="9">
    <source>
        <dbReference type="PROSITE" id="PS50850"/>
    </source>
</evidence>
<dbReference type="GO" id="GO:0022857">
    <property type="term" value="F:transmembrane transporter activity"/>
    <property type="evidence" value="ECO:0007669"/>
    <property type="project" value="InterPro"/>
</dbReference>
<feature type="transmembrane region" description="Helical" evidence="8">
    <location>
        <begin position="249"/>
        <end position="272"/>
    </location>
</feature>
<evidence type="ECO:0000256" key="5">
    <source>
        <dbReference type="ARBA" id="ARBA00022989"/>
    </source>
</evidence>
<feature type="transmembrane region" description="Helical" evidence="8">
    <location>
        <begin position="9"/>
        <end position="35"/>
    </location>
</feature>
<name>A0A5M8NVR1_9BACT</name>
<keyword evidence="4 8" id="KW-0812">Transmembrane</keyword>
<dbReference type="InterPro" id="IPR050814">
    <property type="entry name" value="Myo-inositol_Transporter"/>
</dbReference>
<keyword evidence="3 7" id="KW-0813">Transport</keyword>
<evidence type="ECO:0000256" key="7">
    <source>
        <dbReference type="RuleBase" id="RU003346"/>
    </source>
</evidence>
<dbReference type="FunFam" id="1.20.1250.20:FF:000134">
    <property type="entry name" value="MFS sugar transporter protein"/>
    <property type="match status" value="1"/>
</dbReference>
<dbReference type="PANTHER" id="PTHR48020">
    <property type="entry name" value="PROTON MYO-INOSITOL COTRANSPORTER"/>
    <property type="match status" value="1"/>
</dbReference>